<evidence type="ECO:0000313" key="2">
    <source>
        <dbReference type="Proteomes" id="UP001314263"/>
    </source>
</evidence>
<reference evidence="1 2" key="1">
    <citation type="submission" date="2023-10" db="EMBL/GenBank/DDBJ databases">
        <authorList>
            <person name="Maclean D."/>
            <person name="Macfadyen A."/>
        </authorList>
    </citation>
    <scope>NUCLEOTIDE SEQUENCE [LARGE SCALE GENOMIC DNA]</scope>
</reference>
<sequence>MEGLQSIRSLQGCAAACAGHAQPENKILALETQGAKFFGRGLRAPHLKMIAPLRVALPALASKTSGISEALDPSIARAQHCSCPLSLAAAADCRVKCGERA</sequence>
<accession>A0AAV1HPH9</accession>
<evidence type="ECO:0000313" key="1">
    <source>
        <dbReference type="EMBL" id="CAK0731945.1"/>
    </source>
</evidence>
<protein>
    <submittedName>
        <fullName evidence="1">Uncharacterized protein</fullName>
    </submittedName>
</protein>
<dbReference type="AlphaFoldDB" id="A0AAV1HPH9"/>
<gene>
    <name evidence="1" type="ORF">CVIRNUC_000064</name>
</gene>
<name>A0AAV1HPH9_9CHLO</name>
<dbReference type="Proteomes" id="UP001314263">
    <property type="component" value="Unassembled WGS sequence"/>
</dbReference>
<organism evidence="1 2">
    <name type="scientific">Coccomyxa viridis</name>
    <dbReference type="NCBI Taxonomy" id="1274662"/>
    <lineage>
        <taxon>Eukaryota</taxon>
        <taxon>Viridiplantae</taxon>
        <taxon>Chlorophyta</taxon>
        <taxon>core chlorophytes</taxon>
        <taxon>Trebouxiophyceae</taxon>
        <taxon>Trebouxiophyceae incertae sedis</taxon>
        <taxon>Coccomyxaceae</taxon>
        <taxon>Coccomyxa</taxon>
    </lineage>
</organism>
<proteinExistence type="predicted"/>
<comment type="caution">
    <text evidence="1">The sequence shown here is derived from an EMBL/GenBank/DDBJ whole genome shotgun (WGS) entry which is preliminary data.</text>
</comment>
<keyword evidence="2" id="KW-1185">Reference proteome</keyword>
<dbReference type="EMBL" id="CAUYUE010000001">
    <property type="protein sequence ID" value="CAK0731945.1"/>
    <property type="molecule type" value="Genomic_DNA"/>
</dbReference>